<dbReference type="InterPro" id="IPR000010">
    <property type="entry name" value="Cystatin_dom"/>
</dbReference>
<sequence length="168" mass="17495">MASSMTLTASFFGGAVATKQATVTTRRSSQLAVRASMDLEKAVAESSNTRRGLVLSGVGAAAASSVAKVALGISVGFSPVNPCTPEILEIVKFAVSEYNKKNKAALAVEYVISAEKATDTSPIAIDSFKLGIATKDTRTGTIGNYVAVVARVLLPPKTELVSFEPLRK</sequence>
<organism evidence="4">
    <name type="scientific">Salvia splendens</name>
    <name type="common">Scarlet sage</name>
    <dbReference type="NCBI Taxonomy" id="180675"/>
    <lineage>
        <taxon>Eukaryota</taxon>
        <taxon>Viridiplantae</taxon>
        <taxon>Streptophyta</taxon>
        <taxon>Embryophyta</taxon>
        <taxon>Tracheophyta</taxon>
        <taxon>Spermatophyta</taxon>
        <taxon>Magnoliopsida</taxon>
        <taxon>eudicotyledons</taxon>
        <taxon>Gunneridae</taxon>
        <taxon>Pentapetalae</taxon>
        <taxon>asterids</taxon>
        <taxon>lamiids</taxon>
        <taxon>Lamiales</taxon>
        <taxon>Lamiaceae</taxon>
        <taxon>Nepetoideae</taxon>
        <taxon>Mentheae</taxon>
        <taxon>Salviinae</taxon>
        <taxon>Salvia</taxon>
        <taxon>Salvia subgen. Calosphace</taxon>
        <taxon>core Calosphace</taxon>
    </lineage>
</organism>
<evidence type="ECO:0000256" key="2">
    <source>
        <dbReference type="ARBA" id="ARBA00022704"/>
    </source>
</evidence>
<keyword evidence="5" id="KW-1185">Reference proteome</keyword>
<evidence type="ECO:0000259" key="3">
    <source>
        <dbReference type="Pfam" id="PF16845"/>
    </source>
</evidence>
<evidence type="ECO:0000313" key="5">
    <source>
        <dbReference type="Proteomes" id="UP000298416"/>
    </source>
</evidence>
<dbReference type="OrthoDB" id="10348501at2759"/>
<dbReference type="AlphaFoldDB" id="A0A8X8WZ56"/>
<dbReference type="GO" id="GO:0004869">
    <property type="term" value="F:cysteine-type endopeptidase inhibitor activity"/>
    <property type="evidence" value="ECO:0007669"/>
    <property type="project" value="UniProtKB-KW"/>
</dbReference>
<dbReference type="CDD" id="cd00042">
    <property type="entry name" value="CY"/>
    <property type="match status" value="1"/>
</dbReference>
<dbReference type="EMBL" id="PNBA02000013">
    <property type="protein sequence ID" value="KAG6404685.1"/>
    <property type="molecule type" value="Genomic_DNA"/>
</dbReference>
<reference evidence="4" key="1">
    <citation type="submission" date="2018-01" db="EMBL/GenBank/DDBJ databases">
        <authorList>
            <person name="Mao J.F."/>
        </authorList>
    </citation>
    <scope>NUCLEOTIDE SEQUENCE</scope>
    <source>
        <strain evidence="4">Huo1</strain>
        <tissue evidence="4">Leaf</tissue>
    </source>
</reference>
<keyword evidence="1" id="KW-0646">Protease inhibitor</keyword>
<dbReference type="InterPro" id="IPR046350">
    <property type="entry name" value="Cystatin_sf"/>
</dbReference>
<dbReference type="Pfam" id="PF16845">
    <property type="entry name" value="SQAPI"/>
    <property type="match status" value="1"/>
</dbReference>
<name>A0A8X8WZ56_SALSN</name>
<proteinExistence type="predicted"/>
<dbReference type="Proteomes" id="UP000298416">
    <property type="component" value="Unassembled WGS sequence"/>
</dbReference>
<accession>A0A8X8WZ56</accession>
<evidence type="ECO:0000313" key="4">
    <source>
        <dbReference type="EMBL" id="KAG6404685.1"/>
    </source>
</evidence>
<gene>
    <name evidence="4" type="ORF">SASPL_136938</name>
</gene>
<dbReference type="SUPFAM" id="SSF54403">
    <property type="entry name" value="Cystatin/monellin"/>
    <property type="match status" value="1"/>
</dbReference>
<evidence type="ECO:0000256" key="1">
    <source>
        <dbReference type="ARBA" id="ARBA00022690"/>
    </source>
</evidence>
<comment type="caution">
    <text evidence="4">The sequence shown here is derived from an EMBL/GenBank/DDBJ whole genome shotgun (WGS) entry which is preliminary data.</text>
</comment>
<dbReference type="Gene3D" id="3.10.450.10">
    <property type="match status" value="1"/>
</dbReference>
<keyword evidence="2" id="KW-0789">Thiol protease inhibitor</keyword>
<dbReference type="PANTHER" id="PTHR47364:SF2">
    <property type="entry name" value="CYSTEINE PROTEINASE INHIBITOR 5"/>
    <property type="match status" value="1"/>
</dbReference>
<dbReference type="PANTHER" id="PTHR47364">
    <property type="entry name" value="CYSTEINE PROTEINASE INHIBITOR 5"/>
    <property type="match status" value="1"/>
</dbReference>
<protein>
    <recommendedName>
        <fullName evidence="3">Cystatin domain-containing protein</fullName>
    </recommendedName>
</protein>
<reference evidence="4" key="2">
    <citation type="submission" date="2020-08" db="EMBL/GenBank/DDBJ databases">
        <title>Plant Genome Project.</title>
        <authorList>
            <person name="Zhang R.-G."/>
        </authorList>
    </citation>
    <scope>NUCLEOTIDE SEQUENCE</scope>
    <source>
        <strain evidence="4">Huo1</strain>
        <tissue evidence="4">Leaf</tissue>
    </source>
</reference>
<feature type="domain" description="Cystatin" evidence="3">
    <location>
        <begin position="85"/>
        <end position="165"/>
    </location>
</feature>